<feature type="transmembrane region" description="Helical" evidence="1">
    <location>
        <begin position="44"/>
        <end position="64"/>
    </location>
</feature>
<evidence type="ECO:0000313" key="3">
    <source>
        <dbReference type="Proteomes" id="UP000479938"/>
    </source>
</evidence>
<gene>
    <name evidence="2" type="ORF">FLA105534_00002</name>
</gene>
<proteinExistence type="predicted"/>
<accession>A0A6J4G832</accession>
<protein>
    <submittedName>
        <fullName evidence="2">Uncharacterized protein</fullName>
    </submittedName>
</protein>
<keyword evidence="1" id="KW-1133">Transmembrane helix</keyword>
<keyword evidence="1" id="KW-0472">Membrane</keyword>
<evidence type="ECO:0000256" key="1">
    <source>
        <dbReference type="SAM" id="Phobius"/>
    </source>
</evidence>
<dbReference type="Proteomes" id="UP000479938">
    <property type="component" value="Unassembled WGS sequence"/>
</dbReference>
<keyword evidence="1" id="KW-0812">Transmembrane</keyword>
<organism evidence="2 3">
    <name type="scientific">Flavobacterium bizetiae</name>
    <dbReference type="NCBI Taxonomy" id="2704140"/>
    <lineage>
        <taxon>Bacteria</taxon>
        <taxon>Pseudomonadati</taxon>
        <taxon>Bacteroidota</taxon>
        <taxon>Flavobacteriia</taxon>
        <taxon>Flavobacteriales</taxon>
        <taxon>Flavobacteriaceae</taxon>
        <taxon>Flavobacterium</taxon>
    </lineage>
</organism>
<evidence type="ECO:0000313" key="2">
    <source>
        <dbReference type="EMBL" id="CAA9194180.1"/>
    </source>
</evidence>
<dbReference type="EMBL" id="CADCSU010000003">
    <property type="protein sequence ID" value="CAA9194180.1"/>
    <property type="molecule type" value="Genomic_DNA"/>
</dbReference>
<name>A0A6J4G832_9FLAO</name>
<keyword evidence="3" id="KW-1185">Reference proteome</keyword>
<dbReference type="AlphaFoldDB" id="A0A6J4G832"/>
<sequence>MLGPALVAVKVKVTLLPTLGVALLAVLVIPTLDCATGVGVTLEVLFPGVGSASLAAILALLVYVPEALTVAMIDKVALAPLAKAPIAQIPVPLV</sequence>
<reference evidence="2 3" key="1">
    <citation type="submission" date="2020-02" db="EMBL/GenBank/DDBJ databases">
        <authorList>
            <person name="Criscuolo A."/>
        </authorList>
    </citation>
    <scope>NUCLEOTIDE SEQUENCE [LARGE SCALE GENOMIC DNA]</scope>
    <source>
        <strain evidence="2">CIP105534</strain>
    </source>
</reference>